<name>A0A914QS92_9BILA</name>
<accession>A0A914QS92</accession>
<evidence type="ECO:0000313" key="3">
    <source>
        <dbReference type="WBParaSite" id="PDA_v2.g6790.t1"/>
    </source>
</evidence>
<organism evidence="2 3">
    <name type="scientific">Panagrolaimus davidi</name>
    <dbReference type="NCBI Taxonomy" id="227884"/>
    <lineage>
        <taxon>Eukaryota</taxon>
        <taxon>Metazoa</taxon>
        <taxon>Ecdysozoa</taxon>
        <taxon>Nematoda</taxon>
        <taxon>Chromadorea</taxon>
        <taxon>Rhabditida</taxon>
        <taxon>Tylenchina</taxon>
        <taxon>Panagrolaimomorpha</taxon>
        <taxon>Panagrolaimoidea</taxon>
        <taxon>Panagrolaimidae</taxon>
        <taxon>Panagrolaimus</taxon>
    </lineage>
</organism>
<protein>
    <submittedName>
        <fullName evidence="3">Uncharacterized protein</fullName>
    </submittedName>
</protein>
<feature type="region of interest" description="Disordered" evidence="1">
    <location>
        <begin position="26"/>
        <end position="80"/>
    </location>
</feature>
<proteinExistence type="predicted"/>
<reference evidence="3" key="1">
    <citation type="submission" date="2022-11" db="UniProtKB">
        <authorList>
            <consortium name="WormBaseParasite"/>
        </authorList>
    </citation>
    <scope>IDENTIFICATION</scope>
</reference>
<feature type="compositionally biased region" description="Acidic residues" evidence="1">
    <location>
        <begin position="66"/>
        <end position="76"/>
    </location>
</feature>
<sequence length="172" mass="19855">MKRPKRINFLKTPFGAGIKKDENGIICMSDSESESNESETEIKDSYDHDKRQIELNPDSESSDSFSDSDSDSDDQSSVDSLEFLLSKGRNKRRKIEKIQTNSEIEISKEFESTEMNAEVETTEVQEEENVENNFDEIESCDEDELWDDFIPERVFAEKCPYANTYIDDIDGF</sequence>
<evidence type="ECO:0000256" key="1">
    <source>
        <dbReference type="SAM" id="MobiDB-lite"/>
    </source>
</evidence>
<dbReference type="WBParaSite" id="PDA_v2.g6790.t1">
    <property type="protein sequence ID" value="PDA_v2.g6790.t1"/>
    <property type="gene ID" value="PDA_v2.g6790"/>
</dbReference>
<feature type="compositionally biased region" description="Basic and acidic residues" evidence="1">
    <location>
        <begin position="40"/>
        <end position="53"/>
    </location>
</feature>
<dbReference type="AlphaFoldDB" id="A0A914QS92"/>
<dbReference type="Proteomes" id="UP000887578">
    <property type="component" value="Unplaced"/>
</dbReference>
<evidence type="ECO:0000313" key="2">
    <source>
        <dbReference type="Proteomes" id="UP000887578"/>
    </source>
</evidence>
<keyword evidence="2" id="KW-1185">Reference proteome</keyword>